<dbReference type="SUPFAM" id="SSF55961">
    <property type="entry name" value="Bet v1-like"/>
    <property type="match status" value="1"/>
</dbReference>
<gene>
    <name evidence="1" type="ORF">FM101_12565</name>
</gene>
<evidence type="ECO:0000313" key="2">
    <source>
        <dbReference type="Proteomes" id="UP000195913"/>
    </source>
</evidence>
<dbReference type="Pfam" id="PF10604">
    <property type="entry name" value="Polyketide_cyc2"/>
    <property type="match status" value="1"/>
</dbReference>
<organism evidence="1 2">
    <name type="scientific">Arthrobacter rhombi</name>
    <dbReference type="NCBI Taxonomy" id="71253"/>
    <lineage>
        <taxon>Bacteria</taxon>
        <taxon>Bacillati</taxon>
        <taxon>Actinomycetota</taxon>
        <taxon>Actinomycetes</taxon>
        <taxon>Micrococcales</taxon>
        <taxon>Micrococcaceae</taxon>
        <taxon>Arthrobacter</taxon>
    </lineage>
</organism>
<keyword evidence="2" id="KW-1185">Reference proteome</keyword>
<dbReference type="InterPro" id="IPR019587">
    <property type="entry name" value="Polyketide_cyclase/dehydratase"/>
</dbReference>
<name>A0A1R4GR82_9MICC</name>
<sequence length="148" mass="15929">MGTAAKNDENTAYQASEHISLPVQRVWALLTDFTAAPLWLTGVTEMHADAPLGLGVELEVRMGEHMRTYTLAGFAPERELVISTGDGDVHTIYEYQLSPDAGGTLLTLTVQVVISSQVPGDGWDIRRAVADAESSQLPAFKGYAELAP</sequence>
<proteinExistence type="predicted"/>
<dbReference type="InterPro" id="IPR023393">
    <property type="entry name" value="START-like_dom_sf"/>
</dbReference>
<protein>
    <recommendedName>
        <fullName evidence="3">SRPBCC family protein</fullName>
    </recommendedName>
</protein>
<dbReference type="RefSeq" id="WP_087000133.1">
    <property type="nucleotide sequence ID" value="NZ_FUHW01000040.1"/>
</dbReference>
<dbReference type="EMBL" id="FUHW01000040">
    <property type="protein sequence ID" value="SJM70573.1"/>
    <property type="molecule type" value="Genomic_DNA"/>
</dbReference>
<dbReference type="AlphaFoldDB" id="A0A1R4GR82"/>
<accession>A0A1R4GR82</accession>
<evidence type="ECO:0000313" key="1">
    <source>
        <dbReference type="EMBL" id="SJM70573.1"/>
    </source>
</evidence>
<dbReference type="Gene3D" id="3.30.530.20">
    <property type="match status" value="1"/>
</dbReference>
<evidence type="ECO:0008006" key="3">
    <source>
        <dbReference type="Google" id="ProtNLM"/>
    </source>
</evidence>
<dbReference type="Proteomes" id="UP000195913">
    <property type="component" value="Unassembled WGS sequence"/>
</dbReference>
<reference evidence="1 2" key="1">
    <citation type="submission" date="2017-02" db="EMBL/GenBank/DDBJ databases">
        <authorList>
            <person name="Peterson S.W."/>
        </authorList>
    </citation>
    <scope>NUCLEOTIDE SEQUENCE [LARGE SCALE GENOMIC DNA]</scope>
    <source>
        <strain evidence="1 2">B Ar 00.02</strain>
    </source>
</reference>